<evidence type="ECO:0000313" key="2">
    <source>
        <dbReference type="WBParaSite" id="JU765_v2.g15242.t1"/>
    </source>
</evidence>
<name>A0AC34QCX4_9BILA</name>
<dbReference type="Proteomes" id="UP000887576">
    <property type="component" value="Unplaced"/>
</dbReference>
<reference evidence="2" key="1">
    <citation type="submission" date="2022-11" db="UniProtKB">
        <authorList>
            <consortium name="WormBaseParasite"/>
        </authorList>
    </citation>
    <scope>IDENTIFICATION</scope>
</reference>
<proteinExistence type="predicted"/>
<organism evidence="1 2">
    <name type="scientific">Panagrolaimus sp. JU765</name>
    <dbReference type="NCBI Taxonomy" id="591449"/>
    <lineage>
        <taxon>Eukaryota</taxon>
        <taxon>Metazoa</taxon>
        <taxon>Ecdysozoa</taxon>
        <taxon>Nematoda</taxon>
        <taxon>Chromadorea</taxon>
        <taxon>Rhabditida</taxon>
        <taxon>Tylenchina</taxon>
        <taxon>Panagrolaimomorpha</taxon>
        <taxon>Panagrolaimoidea</taxon>
        <taxon>Panagrolaimidae</taxon>
        <taxon>Panagrolaimus</taxon>
    </lineage>
</organism>
<evidence type="ECO:0000313" key="1">
    <source>
        <dbReference type="Proteomes" id="UP000887576"/>
    </source>
</evidence>
<accession>A0AC34QCX4</accession>
<protein>
    <submittedName>
        <fullName evidence="2">Potassium channel domain-containing protein</fullName>
    </submittedName>
</protein>
<dbReference type="WBParaSite" id="JU765_v2.g15242.t1">
    <property type="protein sequence ID" value="JU765_v2.g15242.t1"/>
    <property type="gene ID" value="JU765_v2.g15242"/>
</dbReference>
<sequence>MINQESTRILPSSMARNSLTNNSLHRSLSSPDIAKSSNFSLQTNPETKSIRKTPDGSVSFESIEPQIRSLETPRLQLNGSLLSISNAQLMTSANKFMDYTRKASVTSQYSDTRRHLIFQNVGRTLQKTHSHLRKTKLLHVFYFIALPVYTLIGALLFQALDGEYDDRLIHEFEARCQENRQKQMEEIERICQQSGNECFRQMKYILAHVEHCYREWHKVNRTVTHPMSDFTNAVIYAFSVYTTIGYGNISANTIGCRIATVLYGICGIPLFFAFIKEEGNQGRMAFIWVYKKITDGKRWCCRRRGIPNTNKKKKAEPTTNTIAILVESSLEANPASKPVLVRKYSCESLSQVQFAGGVDITHSSTEQRRVFLFGVLVFVIYLLSASAFLAYTADWDYFTAFYFLFNSVALIGFGDVFPSKARVILSNACFIIFGVILFSMCYFILQEEIREKAFEASRKARMSISKYSQSLMLHTKNPWSRRNSPAFDRFPTSNGGSFERLRKRRQSAPAVTLNDSKTLLSFPP</sequence>